<accession>A0ABW6SYK6</accession>
<evidence type="ECO:0000256" key="3">
    <source>
        <dbReference type="ARBA" id="ARBA00022630"/>
    </source>
</evidence>
<feature type="domain" description="FAD-binding PCMH-type" evidence="7">
    <location>
        <begin position="36"/>
        <end position="202"/>
    </location>
</feature>
<dbReference type="SUPFAM" id="SSF56176">
    <property type="entry name" value="FAD-binding/transporter-associated domain-like"/>
    <property type="match status" value="1"/>
</dbReference>
<sequence>MIDRREDGEMIHVNGPVLRPGDAGYDEERTGFQLAERHRPQVIVRAAGPEDVRAAVAHAAAANLPVAVQATGHGVAVPAEEGVLISTRAMTGVRVDPAARTAWLEAGARWGQVIDAAARHGLAPLSGSSPHVGAVGYTLGGGLGLLARRYGYAADHVRAIELVTAGARRIRLTPDDELFPALLGGGGNFGVVTGMEIGLVPVTRLYGGGLHFPATADVLEAWRDWTATVPDELTSAIALAPMPDLPVVPAPLRGRHIAHVRIAYTGDPSVGERLVAPLRTAGPVLMDTLRELPYTESGSISNDPPFAHAYRSETAMLGRLDAATVFDLAGPGAAVPCVLQVRHLGGALAKPSPAVVGHRDAEYALYVLSVLDGHDPAAVEETHRRLVGALGGSGTFLNFHYGPATAEQVRAAYDADAWLRLTRLKAGHDPDNMFRFNHNIAPAR</sequence>
<evidence type="ECO:0000256" key="4">
    <source>
        <dbReference type="ARBA" id="ARBA00022827"/>
    </source>
</evidence>
<keyword evidence="3" id="KW-0285">Flavoprotein</keyword>
<dbReference type="EMBL" id="JBIASD010000016">
    <property type="protein sequence ID" value="MFF3668745.1"/>
    <property type="molecule type" value="Genomic_DNA"/>
</dbReference>
<keyword evidence="9" id="KW-1185">Reference proteome</keyword>
<feature type="region of interest" description="Disordered" evidence="6">
    <location>
        <begin position="1"/>
        <end position="24"/>
    </location>
</feature>
<evidence type="ECO:0000313" key="9">
    <source>
        <dbReference type="Proteomes" id="UP001602013"/>
    </source>
</evidence>
<dbReference type="InterPro" id="IPR036318">
    <property type="entry name" value="FAD-bd_PCMH-like_sf"/>
</dbReference>
<evidence type="ECO:0000256" key="6">
    <source>
        <dbReference type="SAM" id="MobiDB-lite"/>
    </source>
</evidence>
<evidence type="ECO:0000256" key="2">
    <source>
        <dbReference type="ARBA" id="ARBA00005466"/>
    </source>
</evidence>
<evidence type="ECO:0000256" key="1">
    <source>
        <dbReference type="ARBA" id="ARBA00001974"/>
    </source>
</evidence>
<dbReference type="InterPro" id="IPR016169">
    <property type="entry name" value="FAD-bd_PCMH_sub2"/>
</dbReference>
<dbReference type="PROSITE" id="PS00862">
    <property type="entry name" value="OX2_COVAL_FAD"/>
    <property type="match status" value="1"/>
</dbReference>
<dbReference type="InterPro" id="IPR006094">
    <property type="entry name" value="Oxid_FAD_bind_N"/>
</dbReference>
<dbReference type="RefSeq" id="WP_387414425.1">
    <property type="nucleotide sequence ID" value="NZ_JBIASD010000016.1"/>
</dbReference>
<proteinExistence type="inferred from homology"/>
<dbReference type="InterPro" id="IPR016167">
    <property type="entry name" value="FAD-bd_PCMH_sub1"/>
</dbReference>
<gene>
    <name evidence="8" type="ORF">ACFYXI_24470</name>
</gene>
<dbReference type="Gene3D" id="3.40.462.20">
    <property type="match status" value="1"/>
</dbReference>
<dbReference type="PROSITE" id="PS51387">
    <property type="entry name" value="FAD_PCMH"/>
    <property type="match status" value="1"/>
</dbReference>
<dbReference type="PANTHER" id="PTHR42973:SF39">
    <property type="entry name" value="FAD-BINDING PCMH-TYPE DOMAIN-CONTAINING PROTEIN"/>
    <property type="match status" value="1"/>
</dbReference>
<dbReference type="Gene3D" id="3.30.465.10">
    <property type="match status" value="1"/>
</dbReference>
<comment type="similarity">
    <text evidence="2">Belongs to the oxygen-dependent FAD-linked oxidoreductase family.</text>
</comment>
<comment type="cofactor">
    <cofactor evidence="1">
        <name>FAD</name>
        <dbReference type="ChEBI" id="CHEBI:57692"/>
    </cofactor>
</comment>
<organism evidence="8 9">
    <name type="scientific">Microtetraspora malaysiensis</name>
    <dbReference type="NCBI Taxonomy" id="161358"/>
    <lineage>
        <taxon>Bacteria</taxon>
        <taxon>Bacillati</taxon>
        <taxon>Actinomycetota</taxon>
        <taxon>Actinomycetes</taxon>
        <taxon>Streptosporangiales</taxon>
        <taxon>Streptosporangiaceae</taxon>
        <taxon>Microtetraspora</taxon>
    </lineage>
</organism>
<dbReference type="InterPro" id="IPR006093">
    <property type="entry name" value="Oxy_OxRdtase_FAD_BS"/>
</dbReference>
<name>A0ABW6SYK6_9ACTN</name>
<dbReference type="InterPro" id="IPR016166">
    <property type="entry name" value="FAD-bd_PCMH"/>
</dbReference>
<keyword evidence="4" id="KW-0274">FAD</keyword>
<comment type="caution">
    <text evidence="8">The sequence shown here is derived from an EMBL/GenBank/DDBJ whole genome shotgun (WGS) entry which is preliminary data.</text>
</comment>
<protein>
    <submittedName>
        <fullName evidence="8">FAD-binding oxidoreductase</fullName>
    </submittedName>
</protein>
<dbReference type="Pfam" id="PF01565">
    <property type="entry name" value="FAD_binding_4"/>
    <property type="match status" value="1"/>
</dbReference>
<evidence type="ECO:0000259" key="7">
    <source>
        <dbReference type="PROSITE" id="PS51387"/>
    </source>
</evidence>
<dbReference type="Gene3D" id="3.30.43.10">
    <property type="entry name" value="Uridine Diphospho-n-acetylenolpyruvylglucosamine Reductase, domain 2"/>
    <property type="match status" value="1"/>
</dbReference>
<reference evidence="8 9" key="1">
    <citation type="submission" date="2024-10" db="EMBL/GenBank/DDBJ databases">
        <title>The Natural Products Discovery Center: Release of the First 8490 Sequenced Strains for Exploring Actinobacteria Biosynthetic Diversity.</title>
        <authorList>
            <person name="Kalkreuter E."/>
            <person name="Kautsar S.A."/>
            <person name="Yang D."/>
            <person name="Bader C.D."/>
            <person name="Teijaro C.N."/>
            <person name="Fluegel L."/>
            <person name="Davis C.M."/>
            <person name="Simpson J.R."/>
            <person name="Lauterbach L."/>
            <person name="Steele A.D."/>
            <person name="Gui C."/>
            <person name="Meng S."/>
            <person name="Li G."/>
            <person name="Viehrig K."/>
            <person name="Ye F."/>
            <person name="Su P."/>
            <person name="Kiefer A.F."/>
            <person name="Nichols A."/>
            <person name="Cepeda A.J."/>
            <person name="Yan W."/>
            <person name="Fan B."/>
            <person name="Jiang Y."/>
            <person name="Adhikari A."/>
            <person name="Zheng C.-J."/>
            <person name="Schuster L."/>
            <person name="Cowan T.M."/>
            <person name="Smanski M.J."/>
            <person name="Chevrette M.G."/>
            <person name="De Carvalho L.P.S."/>
            <person name="Shen B."/>
        </authorList>
    </citation>
    <scope>NUCLEOTIDE SEQUENCE [LARGE SCALE GENOMIC DNA]</scope>
    <source>
        <strain evidence="8 9">NPDC002173</strain>
    </source>
</reference>
<keyword evidence="5" id="KW-0560">Oxidoreductase</keyword>
<dbReference type="PANTHER" id="PTHR42973">
    <property type="entry name" value="BINDING OXIDOREDUCTASE, PUTATIVE (AFU_ORTHOLOGUE AFUA_1G17690)-RELATED"/>
    <property type="match status" value="1"/>
</dbReference>
<dbReference type="Proteomes" id="UP001602013">
    <property type="component" value="Unassembled WGS sequence"/>
</dbReference>
<evidence type="ECO:0000256" key="5">
    <source>
        <dbReference type="ARBA" id="ARBA00023002"/>
    </source>
</evidence>
<evidence type="ECO:0000313" key="8">
    <source>
        <dbReference type="EMBL" id="MFF3668745.1"/>
    </source>
</evidence>
<feature type="compositionally biased region" description="Basic and acidic residues" evidence="6">
    <location>
        <begin position="1"/>
        <end position="10"/>
    </location>
</feature>
<dbReference type="InterPro" id="IPR050416">
    <property type="entry name" value="FAD-linked_Oxidoreductase"/>
</dbReference>